<dbReference type="Proteomes" id="UP001346149">
    <property type="component" value="Unassembled WGS sequence"/>
</dbReference>
<keyword evidence="10" id="KW-1185">Reference proteome</keyword>
<evidence type="ECO:0000256" key="6">
    <source>
        <dbReference type="SAM" id="MobiDB-lite"/>
    </source>
</evidence>
<dbReference type="Pfam" id="PF04576">
    <property type="entry name" value="Zein-binding"/>
    <property type="match status" value="1"/>
</dbReference>
<dbReference type="GO" id="GO:0016020">
    <property type="term" value="C:membrane"/>
    <property type="evidence" value="ECO:0007669"/>
    <property type="project" value="UniProtKB-SubCell"/>
</dbReference>
<keyword evidence="5" id="KW-0175">Coiled coil</keyword>
<feature type="domain" description="GTD-binding" evidence="8">
    <location>
        <begin position="314"/>
        <end position="412"/>
    </location>
</feature>
<feature type="compositionally biased region" description="Low complexity" evidence="6">
    <location>
        <begin position="150"/>
        <end position="164"/>
    </location>
</feature>
<feature type="compositionally biased region" description="Polar residues" evidence="6">
    <location>
        <begin position="217"/>
        <end position="230"/>
    </location>
</feature>
<organism evidence="9 10">
    <name type="scientific">Trapa natans</name>
    <name type="common">Water chestnut</name>
    <dbReference type="NCBI Taxonomy" id="22666"/>
    <lineage>
        <taxon>Eukaryota</taxon>
        <taxon>Viridiplantae</taxon>
        <taxon>Streptophyta</taxon>
        <taxon>Embryophyta</taxon>
        <taxon>Tracheophyta</taxon>
        <taxon>Spermatophyta</taxon>
        <taxon>Magnoliopsida</taxon>
        <taxon>eudicotyledons</taxon>
        <taxon>Gunneridae</taxon>
        <taxon>Pentapetalae</taxon>
        <taxon>rosids</taxon>
        <taxon>malvids</taxon>
        <taxon>Myrtales</taxon>
        <taxon>Lythraceae</taxon>
        <taxon>Trapa</taxon>
    </lineage>
</organism>
<keyword evidence="2 7" id="KW-0812">Transmembrane</keyword>
<reference evidence="9 10" key="1">
    <citation type="journal article" date="2023" name="Hortic Res">
        <title>Pangenome of water caltrop reveals structural variations and asymmetric subgenome divergence after allopolyploidization.</title>
        <authorList>
            <person name="Zhang X."/>
            <person name="Chen Y."/>
            <person name="Wang L."/>
            <person name="Yuan Y."/>
            <person name="Fang M."/>
            <person name="Shi L."/>
            <person name="Lu R."/>
            <person name="Comes H.P."/>
            <person name="Ma Y."/>
            <person name="Chen Y."/>
            <person name="Huang G."/>
            <person name="Zhou Y."/>
            <person name="Zheng Z."/>
            <person name="Qiu Y."/>
        </authorList>
    </citation>
    <scope>NUCLEOTIDE SEQUENCE [LARGE SCALE GENOMIC DNA]</scope>
    <source>
        <strain evidence="9">F231</strain>
    </source>
</reference>
<proteinExistence type="predicted"/>
<feature type="region of interest" description="Disordered" evidence="6">
    <location>
        <begin position="189"/>
        <end position="256"/>
    </location>
</feature>
<evidence type="ECO:0000256" key="2">
    <source>
        <dbReference type="ARBA" id="ARBA00022692"/>
    </source>
</evidence>
<name>A0AAN7LB88_TRANT</name>
<feature type="coiled-coil region" evidence="5">
    <location>
        <begin position="348"/>
        <end position="414"/>
    </location>
</feature>
<dbReference type="InterPro" id="IPR039306">
    <property type="entry name" value="MYOB"/>
</dbReference>
<evidence type="ECO:0000313" key="9">
    <source>
        <dbReference type="EMBL" id="KAK4781389.1"/>
    </source>
</evidence>
<evidence type="ECO:0000256" key="3">
    <source>
        <dbReference type="ARBA" id="ARBA00022989"/>
    </source>
</evidence>
<comment type="caution">
    <text evidence="9">The sequence shown here is derived from an EMBL/GenBank/DDBJ whole genome shotgun (WGS) entry which is preliminary data.</text>
</comment>
<evidence type="ECO:0000256" key="5">
    <source>
        <dbReference type="SAM" id="Coils"/>
    </source>
</evidence>
<keyword evidence="4 7" id="KW-0472">Membrane</keyword>
<accession>A0AAN7LB88</accession>
<dbReference type="GO" id="GO:0080115">
    <property type="term" value="F:myosin XI tail binding"/>
    <property type="evidence" value="ECO:0007669"/>
    <property type="project" value="UniProtKB-ARBA"/>
</dbReference>
<dbReference type="PROSITE" id="PS51775">
    <property type="entry name" value="GTD_BINDING"/>
    <property type="match status" value="1"/>
</dbReference>
<sequence>MEKSVYRCFLEEELGEFPLFVFYAIVEFIITTILLLGGFLSFAANGLAKLFGMQAPCLLCSRIDHVIAHRHHDYYYNESMCESHKREISSLAYCHVHKKLSDIRQMCEGCLLSYATEKQSECDTYKSLVGILHKDLGFFIQDESVGQSLPPVSKKPGSSPSVEPSYKDSASNQRCCCCGEPLRVYSSSNLKGGSSHMTRKSKSPSPIPHALVPSPRAASTTPSDLSSSLEKQGKVEGRASSAPPFMDSEEVNEAPRTPSFSRHKLFGVPLSDSVNLSPRWSSRSFKRPLVERMEFAPQESMDVNIGSIEPESLSIMNQLKKQVRLDGKSLLALYMELDEEKSASEVAANNAMAMITRLQAEKAAVQIEALQYQRMMEEQAEYDQEALQETNDLLDKREDELKILEAELEVYRKKFGCLKEGDYQLFKVRVDEEYETLEPHYSFFNGESDSECDILPDYAQNDYQKDTGRVNRSQLVFPEGKK</sequence>
<dbReference type="PANTHER" id="PTHR31448">
    <property type="entry name" value="MYOSIN-BINDING PROTEIN 2"/>
    <property type="match status" value="1"/>
</dbReference>
<comment type="subcellular location">
    <subcellularLocation>
        <location evidence="1">Membrane</location>
        <topology evidence="1">Single-pass membrane protein</topology>
    </subcellularLocation>
</comment>
<evidence type="ECO:0000259" key="8">
    <source>
        <dbReference type="PROSITE" id="PS51775"/>
    </source>
</evidence>
<evidence type="ECO:0000256" key="7">
    <source>
        <dbReference type="SAM" id="Phobius"/>
    </source>
</evidence>
<dbReference type="PANTHER" id="PTHR31448:SF9">
    <property type="entry name" value="MYOSIN-BINDING PROTEIN 6-RELATED"/>
    <property type="match status" value="1"/>
</dbReference>
<dbReference type="InterPro" id="IPR007656">
    <property type="entry name" value="GTD-bd"/>
</dbReference>
<dbReference type="EMBL" id="JAXQNO010000016">
    <property type="protein sequence ID" value="KAK4781389.1"/>
    <property type="molecule type" value="Genomic_DNA"/>
</dbReference>
<evidence type="ECO:0000313" key="10">
    <source>
        <dbReference type="Proteomes" id="UP001346149"/>
    </source>
</evidence>
<feature type="region of interest" description="Disordered" evidence="6">
    <location>
        <begin position="148"/>
        <end position="173"/>
    </location>
</feature>
<evidence type="ECO:0000256" key="4">
    <source>
        <dbReference type="ARBA" id="ARBA00023136"/>
    </source>
</evidence>
<gene>
    <name evidence="9" type="ORF">SAY86_015491</name>
</gene>
<evidence type="ECO:0000256" key="1">
    <source>
        <dbReference type="ARBA" id="ARBA00004167"/>
    </source>
</evidence>
<protein>
    <recommendedName>
        <fullName evidence="8">GTD-binding domain-containing protein</fullName>
    </recommendedName>
</protein>
<dbReference type="AlphaFoldDB" id="A0AAN7LB88"/>
<feature type="transmembrane region" description="Helical" evidence="7">
    <location>
        <begin position="20"/>
        <end position="44"/>
    </location>
</feature>
<keyword evidence="3 7" id="KW-1133">Transmembrane helix</keyword>